<feature type="signal peptide" evidence="1">
    <location>
        <begin position="1"/>
        <end position="18"/>
    </location>
</feature>
<dbReference type="RefSeq" id="XP_062661302.1">
    <property type="nucleotide sequence ID" value="XM_062806552.1"/>
</dbReference>
<keyword evidence="3" id="KW-1185">Reference proteome</keyword>
<protein>
    <recommendedName>
        <fullName evidence="4">Hydrophobin</fullName>
    </recommendedName>
</protein>
<dbReference type="EMBL" id="JAUEPN010000003">
    <property type="protein sequence ID" value="KAK3297788.1"/>
    <property type="molecule type" value="Genomic_DNA"/>
</dbReference>
<feature type="chain" id="PRO_5042027030" description="Hydrophobin" evidence="1">
    <location>
        <begin position="19"/>
        <end position="85"/>
    </location>
</feature>
<dbReference type="Proteomes" id="UP001278766">
    <property type="component" value="Unassembled WGS sequence"/>
</dbReference>
<proteinExistence type="predicted"/>
<gene>
    <name evidence="2" type="ORF">B0H64DRAFT_441221</name>
</gene>
<dbReference type="GeneID" id="87843500"/>
<evidence type="ECO:0000313" key="3">
    <source>
        <dbReference type="Proteomes" id="UP001278766"/>
    </source>
</evidence>
<reference evidence="2" key="1">
    <citation type="journal article" date="2023" name="Mol. Phylogenet. Evol.">
        <title>Genome-scale phylogeny and comparative genomics of the fungal order Sordariales.</title>
        <authorList>
            <person name="Hensen N."/>
            <person name="Bonometti L."/>
            <person name="Westerberg I."/>
            <person name="Brannstrom I.O."/>
            <person name="Guillou S."/>
            <person name="Cros-Aarteil S."/>
            <person name="Calhoun S."/>
            <person name="Haridas S."/>
            <person name="Kuo A."/>
            <person name="Mondo S."/>
            <person name="Pangilinan J."/>
            <person name="Riley R."/>
            <person name="LaButti K."/>
            <person name="Andreopoulos B."/>
            <person name="Lipzen A."/>
            <person name="Chen C."/>
            <person name="Yan M."/>
            <person name="Daum C."/>
            <person name="Ng V."/>
            <person name="Clum A."/>
            <person name="Steindorff A."/>
            <person name="Ohm R.A."/>
            <person name="Martin F."/>
            <person name="Silar P."/>
            <person name="Natvig D.O."/>
            <person name="Lalanne C."/>
            <person name="Gautier V."/>
            <person name="Ament-Velasquez S.L."/>
            <person name="Kruys A."/>
            <person name="Hutchinson M.I."/>
            <person name="Powell A.J."/>
            <person name="Barry K."/>
            <person name="Miller A.N."/>
            <person name="Grigoriev I.V."/>
            <person name="Debuchy R."/>
            <person name="Gladieux P."/>
            <person name="Hiltunen Thoren M."/>
            <person name="Johannesson H."/>
        </authorList>
    </citation>
    <scope>NUCLEOTIDE SEQUENCE</scope>
    <source>
        <strain evidence="2">CBS 168.71</strain>
    </source>
</reference>
<name>A0AAE0HJM0_9PEZI</name>
<accession>A0AAE0HJM0</accession>
<evidence type="ECO:0000313" key="2">
    <source>
        <dbReference type="EMBL" id="KAK3297788.1"/>
    </source>
</evidence>
<organism evidence="2 3">
    <name type="scientific">Chaetomium fimeti</name>
    <dbReference type="NCBI Taxonomy" id="1854472"/>
    <lineage>
        <taxon>Eukaryota</taxon>
        <taxon>Fungi</taxon>
        <taxon>Dikarya</taxon>
        <taxon>Ascomycota</taxon>
        <taxon>Pezizomycotina</taxon>
        <taxon>Sordariomycetes</taxon>
        <taxon>Sordariomycetidae</taxon>
        <taxon>Sordariales</taxon>
        <taxon>Chaetomiaceae</taxon>
        <taxon>Chaetomium</taxon>
    </lineage>
</organism>
<evidence type="ECO:0008006" key="4">
    <source>
        <dbReference type="Google" id="ProtNLM"/>
    </source>
</evidence>
<dbReference type="AlphaFoldDB" id="A0AAE0HJM0"/>
<evidence type="ECO:0000256" key="1">
    <source>
        <dbReference type="SAM" id="SignalP"/>
    </source>
</evidence>
<sequence length="85" mass="8551">MQFTSLFTILAVAMTASALPSEVAPRLGGITSCSSQSANVCCDGLAACLVTALGENCEGSSYCCETNAVQGGLVNVNALNCAELL</sequence>
<comment type="caution">
    <text evidence="2">The sequence shown here is derived from an EMBL/GenBank/DDBJ whole genome shotgun (WGS) entry which is preliminary data.</text>
</comment>
<reference evidence="2" key="2">
    <citation type="submission" date="2023-06" db="EMBL/GenBank/DDBJ databases">
        <authorList>
            <consortium name="Lawrence Berkeley National Laboratory"/>
            <person name="Haridas S."/>
            <person name="Hensen N."/>
            <person name="Bonometti L."/>
            <person name="Westerberg I."/>
            <person name="Brannstrom I.O."/>
            <person name="Guillou S."/>
            <person name="Cros-Aarteil S."/>
            <person name="Calhoun S."/>
            <person name="Kuo A."/>
            <person name="Mondo S."/>
            <person name="Pangilinan J."/>
            <person name="Riley R."/>
            <person name="Labutti K."/>
            <person name="Andreopoulos B."/>
            <person name="Lipzen A."/>
            <person name="Chen C."/>
            <person name="Yanf M."/>
            <person name="Daum C."/>
            <person name="Ng V."/>
            <person name="Clum A."/>
            <person name="Steindorff A."/>
            <person name="Ohm R."/>
            <person name="Martin F."/>
            <person name="Silar P."/>
            <person name="Natvig D."/>
            <person name="Lalanne C."/>
            <person name="Gautier V."/>
            <person name="Ament-Velasquez S.L."/>
            <person name="Kruys A."/>
            <person name="Hutchinson M.I."/>
            <person name="Powell A.J."/>
            <person name="Barry K."/>
            <person name="Miller A.N."/>
            <person name="Grigoriev I.V."/>
            <person name="Debuchy R."/>
            <person name="Gladieux P."/>
            <person name="Thoren M.H."/>
            <person name="Johannesson H."/>
        </authorList>
    </citation>
    <scope>NUCLEOTIDE SEQUENCE</scope>
    <source>
        <strain evidence="2">CBS 168.71</strain>
    </source>
</reference>
<keyword evidence="1" id="KW-0732">Signal</keyword>